<dbReference type="AlphaFoldDB" id="H4GL93"/>
<evidence type="ECO:0000313" key="5">
    <source>
        <dbReference type="Proteomes" id="UP000004567"/>
    </source>
</evidence>
<proteinExistence type="predicted"/>
<evidence type="ECO:0000256" key="1">
    <source>
        <dbReference type="SAM" id="Coils"/>
    </source>
</evidence>
<organism evidence="4 5">
    <name type="scientific">Limosilactobacillus gastricus PS3</name>
    <dbReference type="NCBI Taxonomy" id="1144300"/>
    <lineage>
        <taxon>Bacteria</taxon>
        <taxon>Bacillati</taxon>
        <taxon>Bacillota</taxon>
        <taxon>Bacilli</taxon>
        <taxon>Lactobacillales</taxon>
        <taxon>Lactobacillaceae</taxon>
        <taxon>Limosilactobacillus</taxon>
    </lineage>
</organism>
<comment type="caution">
    <text evidence="4">The sequence shown here is derived from an EMBL/GenBank/DDBJ whole genome shotgun (WGS) entry which is preliminary data.</text>
</comment>
<protein>
    <submittedName>
        <fullName evidence="4">Putative phage protein</fullName>
    </submittedName>
</protein>
<feature type="region of interest" description="Disordered" evidence="2">
    <location>
        <begin position="182"/>
        <end position="207"/>
    </location>
</feature>
<reference evidence="4 5" key="1">
    <citation type="journal article" date="2013" name="Genome Announc.">
        <title>Genome Sequence of Lactobacillus gastricus PS3, a Strain Isolated from Human Milk.</title>
        <authorList>
            <person name="Martin V."/>
            <person name="Cardenas N."/>
            <person name="Jimenez E."/>
            <person name="Maldonado A."/>
            <person name="Rodriguez J.M."/>
            <person name="Fernandez L."/>
        </authorList>
    </citation>
    <scope>NUCLEOTIDE SEQUENCE [LARGE SCALE GENOMIC DNA]</scope>
    <source>
        <strain evidence="4 5">PS3</strain>
    </source>
</reference>
<dbReference type="SMART" id="SM00974">
    <property type="entry name" value="T5orf172"/>
    <property type="match status" value="1"/>
</dbReference>
<dbReference type="PATRIC" id="fig|1144300.3.peg.1861"/>
<sequence length="387" mass="45157">MEQEDLISDVEDLKDELNHLKMEIEEKSKVLADVGDQIYFEQFGLYKPHYSFANSSSYKAQLDQTRATQKNMIRENIAATIFRPMMLDNSKSKGEAMQKKNIKQLLRAFNGECEAAINRVTKANIETIEKKISNSFNQLNKLNGPNGVRISTAYFDEKINESHIALEYAMKKDEEKELLREEREREREERQLQQELSREKKKYEKDEDHFIKAQQELTEKISQTNDSTEIDSLKSELAELQAQLDEIRVKKDKLTDRAENPTAGYVYIISNIGSFGKDVFKIGVTRRLEPMDRINELGSASVPFKFDVHALIFSNDAFKLESELHQHFNKQRLNQVNNRKEYFNITIDDVKDVLKNYQNLTFDFHEIPDAIEYRESCKIKQSISQAN</sequence>
<evidence type="ECO:0000256" key="2">
    <source>
        <dbReference type="SAM" id="MobiDB-lite"/>
    </source>
</evidence>
<dbReference type="Proteomes" id="UP000004567">
    <property type="component" value="Unassembled WGS sequence"/>
</dbReference>
<feature type="domain" description="Bacteriophage T5 Orf172 DNA-binding" evidence="3">
    <location>
        <begin position="274"/>
        <end position="357"/>
    </location>
</feature>
<dbReference type="InterPro" id="IPR025280">
    <property type="entry name" value="SNIPE"/>
</dbReference>
<name>H4GL93_9LACO</name>
<keyword evidence="1" id="KW-0175">Coiled coil</keyword>
<evidence type="ECO:0000313" key="4">
    <source>
        <dbReference type="EMBL" id="EHS84622.1"/>
    </source>
</evidence>
<feature type="coiled-coil region" evidence="1">
    <location>
        <begin position="3"/>
        <end position="30"/>
    </location>
</feature>
<evidence type="ECO:0000259" key="3">
    <source>
        <dbReference type="SMART" id="SM00974"/>
    </source>
</evidence>
<dbReference type="EMBL" id="AICN01000079">
    <property type="protein sequence ID" value="EHS84622.1"/>
    <property type="molecule type" value="Genomic_DNA"/>
</dbReference>
<dbReference type="Pfam" id="PF13455">
    <property type="entry name" value="MUG113"/>
    <property type="match status" value="1"/>
</dbReference>
<gene>
    <name evidence="4" type="ORF">PS3_16430</name>
</gene>
<dbReference type="InterPro" id="IPR018306">
    <property type="entry name" value="Phage_T5_Orf172_DNA-bd"/>
</dbReference>
<dbReference type="Pfam" id="PF13250">
    <property type="entry name" value="SNIPE"/>
    <property type="match status" value="1"/>
</dbReference>
<dbReference type="STRING" id="1144300.PS3_16430"/>
<accession>H4GL93</accession>